<comment type="caution">
    <text evidence="10">The sequence shown here is derived from an EMBL/GenBank/DDBJ whole genome shotgun (WGS) entry which is preliminary data.</text>
</comment>
<sequence length="449" mass="47977">MSFNIGLTGLNSSSSDLSVVGNNIANSGTSGFKKSRAEFANLFVQSYGSISKTSVGSGAKLAATPQQFTQGSLDYTENVMDMGISGQGFFIMKEGDNNDSISYTRAGAFQVDKDGYVVNSQGQKLQTYAVKENNNYSTDQSLFIPVKSGEEFNVGDLRPLQLPLANQEPTTTGKTIVSVNLRSDAEPIKAIDGTVIEFNQNDPDTYNYSTSVTVYDSLGLPRNLTYYFRKVETDPPVPTWDVYADLDNKIDNTTALSPLVGSPLTFDANGKLTSPTALIEMPFPDLALYNPKNGAEIGTAATDGVISVDFSSMTQFGTQYTVNELSQNGNAVGRLSGLEVDVNGIVFSRYTNGQSKALGQVALANFNNPQGLQVMGNNSWIETAESGAHTYDAPGNGELGSIQSGALEASNVDVAAELVNLITAQRNYQANAKTISTADQMVQTILNLQ</sequence>
<dbReference type="NCBIfam" id="NF004238">
    <property type="entry name" value="PRK05682.1-1"/>
    <property type="match status" value="1"/>
</dbReference>
<dbReference type="AlphaFoldDB" id="A0A2S7XNH5"/>
<dbReference type="NCBIfam" id="TIGR03506">
    <property type="entry name" value="FlgEFG_subfam"/>
    <property type="match status" value="1"/>
</dbReference>
<keyword evidence="10" id="KW-0966">Cell projection</keyword>
<dbReference type="InterPro" id="IPR053967">
    <property type="entry name" value="LlgE_F_G-like_D1"/>
</dbReference>
<comment type="subcellular location">
    <subcellularLocation>
        <location evidence="1 5">Bacterial flagellum basal body</location>
    </subcellularLocation>
</comment>
<feature type="domain" description="Flagellar hook protein FlgE/F/G-like D1" evidence="9">
    <location>
        <begin position="84"/>
        <end position="127"/>
    </location>
</feature>
<dbReference type="Pfam" id="PF00460">
    <property type="entry name" value="Flg_bb_rod"/>
    <property type="match status" value="1"/>
</dbReference>
<dbReference type="InterPro" id="IPR001444">
    <property type="entry name" value="Flag_bb_rod_N"/>
</dbReference>
<gene>
    <name evidence="10" type="ORF">CXB77_13575</name>
</gene>
<dbReference type="Proteomes" id="UP000239936">
    <property type="component" value="Unassembled WGS sequence"/>
</dbReference>
<dbReference type="Gene3D" id="2.60.98.20">
    <property type="entry name" value="Flagellar hook protein FlgE"/>
    <property type="match status" value="1"/>
</dbReference>
<feature type="domain" description="Flagellar basal-body/hook protein C-terminal" evidence="7">
    <location>
        <begin position="403"/>
        <end position="448"/>
    </location>
</feature>
<evidence type="ECO:0000313" key="10">
    <source>
        <dbReference type="EMBL" id="PQJ95275.1"/>
    </source>
</evidence>
<comment type="similarity">
    <text evidence="2 5">Belongs to the flagella basal body rod proteins family.</text>
</comment>
<dbReference type="SUPFAM" id="SSF117143">
    <property type="entry name" value="Flagellar hook protein flgE"/>
    <property type="match status" value="1"/>
</dbReference>
<dbReference type="InterPro" id="IPR020013">
    <property type="entry name" value="Flagellar_FlgE/F/G"/>
</dbReference>
<dbReference type="GO" id="GO:0009424">
    <property type="term" value="C:bacterial-type flagellum hook"/>
    <property type="evidence" value="ECO:0007669"/>
    <property type="project" value="TreeGrafter"/>
</dbReference>
<evidence type="ECO:0000259" key="7">
    <source>
        <dbReference type="Pfam" id="PF06429"/>
    </source>
</evidence>
<dbReference type="GO" id="GO:0071978">
    <property type="term" value="P:bacterial-type flagellum-dependent swarming motility"/>
    <property type="evidence" value="ECO:0007669"/>
    <property type="project" value="TreeGrafter"/>
</dbReference>
<evidence type="ECO:0000256" key="2">
    <source>
        <dbReference type="ARBA" id="ARBA00009677"/>
    </source>
</evidence>
<keyword evidence="4 5" id="KW-0975">Bacterial flagellum</keyword>
<dbReference type="GO" id="GO:0005829">
    <property type="term" value="C:cytosol"/>
    <property type="evidence" value="ECO:0007669"/>
    <property type="project" value="TreeGrafter"/>
</dbReference>
<evidence type="ECO:0000259" key="8">
    <source>
        <dbReference type="Pfam" id="PF07559"/>
    </source>
</evidence>
<keyword evidence="10" id="KW-0969">Cilium</keyword>
<dbReference type="PANTHER" id="PTHR30435">
    <property type="entry name" value="FLAGELLAR PROTEIN"/>
    <property type="match status" value="1"/>
</dbReference>
<dbReference type="InterPro" id="IPR037058">
    <property type="entry name" value="Falgellar_hook_FlgE_sf"/>
</dbReference>
<protein>
    <recommendedName>
        <fullName evidence="3 5">Flagellar hook protein FlgE</fullName>
    </recommendedName>
</protein>
<dbReference type="EMBL" id="PPGH01000037">
    <property type="protein sequence ID" value="PQJ95275.1"/>
    <property type="molecule type" value="Genomic_DNA"/>
</dbReference>
<evidence type="ECO:0000259" key="9">
    <source>
        <dbReference type="Pfam" id="PF22692"/>
    </source>
</evidence>
<accession>A0A2S7XNH5</accession>
<keyword evidence="10" id="KW-0282">Flagellum</keyword>
<name>A0A2S7XNH5_9GAMM</name>
<proteinExistence type="inferred from homology"/>
<dbReference type="Pfam" id="PF06429">
    <property type="entry name" value="Flg_bbr_C"/>
    <property type="match status" value="1"/>
</dbReference>
<dbReference type="InterPro" id="IPR037925">
    <property type="entry name" value="FlgE/F/G-like"/>
</dbReference>
<keyword evidence="11" id="KW-1185">Reference proteome</keyword>
<dbReference type="InterPro" id="IPR010930">
    <property type="entry name" value="Flg_bb/hook_C_dom"/>
</dbReference>
<evidence type="ECO:0000256" key="5">
    <source>
        <dbReference type="RuleBase" id="RU362116"/>
    </source>
</evidence>
<dbReference type="OrthoDB" id="8578401at2"/>
<feature type="domain" description="Flagellar hook protein FlgE D2" evidence="8">
    <location>
        <begin position="190"/>
        <end position="329"/>
    </location>
</feature>
<evidence type="ECO:0000256" key="3">
    <source>
        <dbReference type="ARBA" id="ARBA00019015"/>
    </source>
</evidence>
<feature type="domain" description="Flagellar basal body rod protein N-terminal" evidence="6">
    <location>
        <begin position="4"/>
        <end position="33"/>
    </location>
</feature>
<evidence type="ECO:0000256" key="4">
    <source>
        <dbReference type="ARBA" id="ARBA00023143"/>
    </source>
</evidence>
<evidence type="ECO:0000313" key="11">
    <source>
        <dbReference type="Proteomes" id="UP000239936"/>
    </source>
</evidence>
<evidence type="ECO:0000256" key="1">
    <source>
        <dbReference type="ARBA" id="ARBA00004117"/>
    </source>
</evidence>
<dbReference type="RefSeq" id="WP_105074323.1">
    <property type="nucleotide sequence ID" value="NZ_JAFLKP010000206.1"/>
</dbReference>
<reference evidence="10 11" key="1">
    <citation type="submission" date="2018-01" db="EMBL/GenBank/DDBJ databases">
        <title>The complete genome sequence of Chromatium okenii LaCa, a purple sulfur bacterium with a turbulent life.</title>
        <authorList>
            <person name="Luedin S.M."/>
            <person name="Liechti N."/>
            <person name="Storelli N."/>
            <person name="Danza F."/>
            <person name="Wittwer M."/>
            <person name="Pothier J.F."/>
            <person name="Tonolla M.A."/>
        </authorList>
    </citation>
    <scope>NUCLEOTIDE SEQUENCE [LARGE SCALE GENOMIC DNA]</scope>
    <source>
        <strain evidence="10 11">LaCa</strain>
    </source>
</reference>
<comment type="function">
    <text evidence="5">A flexible structure which links the flagellar filament to the drive apparatus in the basal body.</text>
</comment>
<dbReference type="InterPro" id="IPR011491">
    <property type="entry name" value="FlgE_D2"/>
</dbReference>
<dbReference type="GO" id="GO:0009425">
    <property type="term" value="C:bacterial-type flagellum basal body"/>
    <property type="evidence" value="ECO:0007669"/>
    <property type="project" value="UniProtKB-SubCell"/>
</dbReference>
<dbReference type="Pfam" id="PF07559">
    <property type="entry name" value="FlgE_D2"/>
    <property type="match status" value="1"/>
</dbReference>
<evidence type="ECO:0000259" key="6">
    <source>
        <dbReference type="Pfam" id="PF00460"/>
    </source>
</evidence>
<dbReference type="Pfam" id="PF22692">
    <property type="entry name" value="LlgE_F_G_D1"/>
    <property type="match status" value="1"/>
</dbReference>
<dbReference type="PANTHER" id="PTHR30435:SF1">
    <property type="entry name" value="FLAGELLAR HOOK PROTEIN FLGE"/>
    <property type="match status" value="1"/>
</dbReference>
<organism evidence="10 11">
    <name type="scientific">Chromatium okenii</name>
    <dbReference type="NCBI Taxonomy" id="61644"/>
    <lineage>
        <taxon>Bacteria</taxon>
        <taxon>Pseudomonadati</taxon>
        <taxon>Pseudomonadota</taxon>
        <taxon>Gammaproteobacteria</taxon>
        <taxon>Chromatiales</taxon>
        <taxon>Chromatiaceae</taxon>
        <taxon>Chromatium</taxon>
    </lineage>
</organism>